<dbReference type="EMBL" id="VNJI01000005">
    <property type="protein sequence ID" value="TVY11036.1"/>
    <property type="molecule type" value="Genomic_DNA"/>
</dbReference>
<dbReference type="OrthoDB" id="2665794at2"/>
<dbReference type="AlphaFoldDB" id="A0A559KFY7"/>
<keyword evidence="2" id="KW-1185">Reference proteome</keyword>
<dbReference type="Proteomes" id="UP000317036">
    <property type="component" value="Unassembled WGS sequence"/>
</dbReference>
<evidence type="ECO:0000313" key="2">
    <source>
        <dbReference type="Proteomes" id="UP000317036"/>
    </source>
</evidence>
<reference evidence="1 2" key="1">
    <citation type="submission" date="2019-07" db="EMBL/GenBank/DDBJ databases">
        <authorList>
            <person name="Kim J."/>
        </authorList>
    </citation>
    <scope>NUCLEOTIDE SEQUENCE [LARGE SCALE GENOMIC DNA]</scope>
    <source>
        <strain evidence="1 2">JC52</strain>
    </source>
</reference>
<proteinExistence type="predicted"/>
<gene>
    <name evidence="1" type="ORF">FPZ49_06080</name>
</gene>
<name>A0A559KFY7_9BACL</name>
<accession>A0A559KFY7</accession>
<protein>
    <submittedName>
        <fullName evidence="1">Uncharacterized protein</fullName>
    </submittedName>
</protein>
<organism evidence="1 2">
    <name type="scientific">Paenibacillus cremeus</name>
    <dbReference type="NCBI Taxonomy" id="2163881"/>
    <lineage>
        <taxon>Bacteria</taxon>
        <taxon>Bacillati</taxon>
        <taxon>Bacillota</taxon>
        <taxon>Bacilli</taxon>
        <taxon>Bacillales</taxon>
        <taxon>Paenibacillaceae</taxon>
        <taxon>Paenibacillus</taxon>
    </lineage>
</organism>
<comment type="caution">
    <text evidence="1">The sequence shown here is derived from an EMBL/GenBank/DDBJ whole genome shotgun (WGS) entry which is preliminary data.</text>
</comment>
<evidence type="ECO:0000313" key="1">
    <source>
        <dbReference type="EMBL" id="TVY11036.1"/>
    </source>
</evidence>
<dbReference type="RefSeq" id="WP_144844539.1">
    <property type="nucleotide sequence ID" value="NZ_VNJI01000005.1"/>
</dbReference>
<sequence>MKFVTDTRLKQLEDLVQSIPDVKERAFALHLLNSIRSDIDDNYAEIQRPISLPGLSSKPRKRPN</sequence>